<evidence type="ECO:0000313" key="2">
    <source>
        <dbReference type="EMBL" id="CAG8752460.1"/>
    </source>
</evidence>
<feature type="non-terminal residue" evidence="2">
    <location>
        <position position="196"/>
    </location>
</feature>
<evidence type="ECO:0000313" key="3">
    <source>
        <dbReference type="Proteomes" id="UP000789570"/>
    </source>
</evidence>
<sequence length="196" mass="23170">FNEIHMEVFAQVEKIFFKRIIGNGDHIRKSEFKLNKLINENFEENRKSNSLTLYEYNMKLAKKLWDDHVKVGLSFNNFFKTKGELNDAIEIFEKNMLITLMIDCPETDMIKANFKSHEYQEAIIKLNSLKAFDNKWTKQLKKTHEAEQKQQNSAYIRLLDQFKNEHISALANVKSENEAEIESLKEKTKKSKKTKC</sequence>
<name>A0A9N9NQM6_9GLOM</name>
<feature type="non-terminal residue" evidence="2">
    <location>
        <position position="1"/>
    </location>
</feature>
<proteinExistence type="predicted"/>
<dbReference type="AlphaFoldDB" id="A0A9N9NQM6"/>
<reference evidence="2" key="1">
    <citation type="submission" date="2021-06" db="EMBL/GenBank/DDBJ databases">
        <authorList>
            <person name="Kallberg Y."/>
            <person name="Tangrot J."/>
            <person name="Rosling A."/>
        </authorList>
    </citation>
    <scope>NUCLEOTIDE SEQUENCE</scope>
    <source>
        <strain evidence="2">UK204</strain>
    </source>
</reference>
<dbReference type="OrthoDB" id="2456449at2759"/>
<accession>A0A9N9NQM6</accession>
<keyword evidence="3" id="KW-1185">Reference proteome</keyword>
<comment type="caution">
    <text evidence="2">The sequence shown here is derived from an EMBL/GenBank/DDBJ whole genome shotgun (WGS) entry which is preliminary data.</text>
</comment>
<dbReference type="EMBL" id="CAJVPQ010018790">
    <property type="protein sequence ID" value="CAG8752460.1"/>
    <property type="molecule type" value="Genomic_DNA"/>
</dbReference>
<organism evidence="2 3">
    <name type="scientific">Funneliformis caledonium</name>
    <dbReference type="NCBI Taxonomy" id="1117310"/>
    <lineage>
        <taxon>Eukaryota</taxon>
        <taxon>Fungi</taxon>
        <taxon>Fungi incertae sedis</taxon>
        <taxon>Mucoromycota</taxon>
        <taxon>Glomeromycotina</taxon>
        <taxon>Glomeromycetes</taxon>
        <taxon>Glomerales</taxon>
        <taxon>Glomeraceae</taxon>
        <taxon>Funneliformis</taxon>
    </lineage>
</organism>
<feature type="coiled-coil region" evidence="1">
    <location>
        <begin position="167"/>
        <end position="194"/>
    </location>
</feature>
<evidence type="ECO:0000256" key="1">
    <source>
        <dbReference type="SAM" id="Coils"/>
    </source>
</evidence>
<keyword evidence="1" id="KW-0175">Coiled coil</keyword>
<protein>
    <submittedName>
        <fullName evidence="2">13982_t:CDS:1</fullName>
    </submittedName>
</protein>
<gene>
    <name evidence="2" type="ORF">FCALED_LOCUS16382</name>
</gene>
<dbReference type="Proteomes" id="UP000789570">
    <property type="component" value="Unassembled WGS sequence"/>
</dbReference>